<keyword evidence="2" id="KW-0808">Transferase</keyword>
<dbReference type="GO" id="GO:0008168">
    <property type="term" value="F:methyltransferase activity"/>
    <property type="evidence" value="ECO:0007669"/>
    <property type="project" value="UniProtKB-KW"/>
</dbReference>
<evidence type="ECO:0000313" key="3">
    <source>
        <dbReference type="Proteomes" id="UP000490980"/>
    </source>
</evidence>
<dbReference type="InterPro" id="IPR029063">
    <property type="entry name" value="SAM-dependent_MTases_sf"/>
</dbReference>
<protein>
    <submittedName>
        <fullName evidence="2">Class I SAM-dependent methyltransferase</fullName>
    </submittedName>
</protein>
<gene>
    <name evidence="2" type="ORF">HBF25_04265</name>
</gene>
<keyword evidence="2" id="KW-0489">Methyltransferase</keyword>
<organism evidence="2 3">
    <name type="scientific">Luteibacter anthropi</name>
    <dbReference type="NCBI Taxonomy" id="564369"/>
    <lineage>
        <taxon>Bacteria</taxon>
        <taxon>Pseudomonadati</taxon>
        <taxon>Pseudomonadota</taxon>
        <taxon>Gammaproteobacteria</taxon>
        <taxon>Lysobacterales</taxon>
        <taxon>Rhodanobacteraceae</taxon>
        <taxon>Luteibacter</taxon>
    </lineage>
</organism>
<dbReference type="Pfam" id="PF08242">
    <property type="entry name" value="Methyltransf_12"/>
    <property type="match status" value="1"/>
</dbReference>
<name>A0A7X5U888_9GAMM</name>
<keyword evidence="3" id="KW-1185">Reference proteome</keyword>
<dbReference type="Gene3D" id="3.40.50.150">
    <property type="entry name" value="Vaccinia Virus protein VP39"/>
    <property type="match status" value="1"/>
</dbReference>
<reference evidence="2 3" key="1">
    <citation type="submission" date="2020-03" db="EMBL/GenBank/DDBJ databases">
        <authorList>
            <person name="Lai Q."/>
        </authorList>
    </citation>
    <scope>NUCLEOTIDE SEQUENCE [LARGE SCALE GENOMIC DNA]</scope>
    <source>
        <strain evidence="2 3">CCUG 25036</strain>
    </source>
</reference>
<accession>A0A7X5U888</accession>
<dbReference type="InterPro" id="IPR013217">
    <property type="entry name" value="Methyltransf_12"/>
</dbReference>
<sequence length="378" mass="41061">MTIDAARAHEAGLHALDQHLPGGLAALPASAAPLRRLERRSLAAQGDLLRRHAGLDNTSGLSRDVIHERLGVASRHRWLLDRWLVALEANGIIEHKGGHWRERNEHGLVVEGDLFDDYASLGFPPRLATLHHASLGHLHALLRDELSLPSLLFPDGRIVESLAAYQRNPFTAYVNAACGEWLRQHPGRGSALRVLELGGGPGLTTAAALDALQDRPVDYLFTDVSRLFTQAMQRPGLRHALLDIDGNFVTQDIPRGRFDVVVAGNVLHNAKDIDCTLASIRAALAPGGWLVFTEAVADNLILLTCMQFLLSAGPGQLRAGSGDIRAETGEVFLDEVRWRERLAANGFTTLAVLPDRATPALERGGQYVFLASATESHP</sequence>
<proteinExistence type="predicted"/>
<evidence type="ECO:0000313" key="2">
    <source>
        <dbReference type="EMBL" id="NII05605.1"/>
    </source>
</evidence>
<dbReference type="EMBL" id="JAARLZ010000002">
    <property type="protein sequence ID" value="NII05605.1"/>
    <property type="molecule type" value="Genomic_DNA"/>
</dbReference>
<dbReference type="AlphaFoldDB" id="A0A7X5U888"/>
<dbReference type="Proteomes" id="UP000490980">
    <property type="component" value="Unassembled WGS sequence"/>
</dbReference>
<dbReference type="GO" id="GO:0032259">
    <property type="term" value="P:methylation"/>
    <property type="evidence" value="ECO:0007669"/>
    <property type="project" value="UniProtKB-KW"/>
</dbReference>
<dbReference type="CDD" id="cd02440">
    <property type="entry name" value="AdoMet_MTases"/>
    <property type="match status" value="1"/>
</dbReference>
<dbReference type="RefSeq" id="WP_166946702.1">
    <property type="nucleotide sequence ID" value="NZ_JAARLZ010000002.1"/>
</dbReference>
<comment type="caution">
    <text evidence="2">The sequence shown here is derived from an EMBL/GenBank/DDBJ whole genome shotgun (WGS) entry which is preliminary data.</text>
</comment>
<evidence type="ECO:0000259" key="1">
    <source>
        <dbReference type="Pfam" id="PF08242"/>
    </source>
</evidence>
<feature type="domain" description="Methyltransferase type 12" evidence="1">
    <location>
        <begin position="195"/>
        <end position="290"/>
    </location>
</feature>
<dbReference type="SUPFAM" id="SSF53335">
    <property type="entry name" value="S-adenosyl-L-methionine-dependent methyltransferases"/>
    <property type="match status" value="1"/>
</dbReference>